<proteinExistence type="predicted"/>
<dbReference type="STRING" id="28092.WM40_09565"/>
<dbReference type="OrthoDB" id="9015539at2"/>
<comment type="caution">
    <text evidence="1">The sequence shown here is derived from an EMBL/GenBank/DDBJ whole genome shotgun (WGS) entry which is preliminary data.</text>
</comment>
<sequence>MPELRFKKGDMVANAFVNALEDGRYRGLVLLSRDGGTADDAQVYRAEPTLDSESEALEQAGALAQHLLKRYEN</sequence>
<dbReference type="PATRIC" id="fig|28092.6.peg.2253"/>
<name>A0A0F5K1S7_9BURK</name>
<keyword evidence="2" id="KW-1185">Reference proteome</keyword>
<dbReference type="RefSeq" id="WP_024902084.1">
    <property type="nucleotide sequence ID" value="NZ_CADFGU010000001.1"/>
</dbReference>
<dbReference type="EMBL" id="LAQU01000007">
    <property type="protein sequence ID" value="KKB63885.1"/>
    <property type="molecule type" value="Genomic_DNA"/>
</dbReference>
<reference evidence="1 2" key="1">
    <citation type="submission" date="2015-03" db="EMBL/GenBank/DDBJ databases">
        <title>Draft Genome Sequence of Burkholderia andropogonis type strain ICMP2807, isolated from Sorghum bicolor.</title>
        <authorList>
            <person name="Lopes-Santos L."/>
            <person name="Castro D.B."/>
            <person name="Ottoboni L.M."/>
            <person name="Park D."/>
            <person name="Weirc B.S."/>
            <person name="Destefano S.A."/>
        </authorList>
    </citation>
    <scope>NUCLEOTIDE SEQUENCE [LARGE SCALE GENOMIC DNA]</scope>
    <source>
        <strain evidence="1 2">ICMP2807</strain>
    </source>
</reference>
<organism evidence="1 2">
    <name type="scientific">Robbsia andropogonis</name>
    <dbReference type="NCBI Taxonomy" id="28092"/>
    <lineage>
        <taxon>Bacteria</taxon>
        <taxon>Pseudomonadati</taxon>
        <taxon>Pseudomonadota</taxon>
        <taxon>Betaproteobacteria</taxon>
        <taxon>Burkholderiales</taxon>
        <taxon>Burkholderiaceae</taxon>
        <taxon>Robbsia</taxon>
    </lineage>
</organism>
<dbReference type="AlphaFoldDB" id="A0A0F5K1S7"/>
<dbReference type="Proteomes" id="UP000033618">
    <property type="component" value="Unassembled WGS sequence"/>
</dbReference>
<protein>
    <submittedName>
        <fullName evidence="1">Uncharacterized protein</fullName>
    </submittedName>
</protein>
<gene>
    <name evidence="1" type="ORF">WM40_09565</name>
</gene>
<evidence type="ECO:0000313" key="1">
    <source>
        <dbReference type="EMBL" id="KKB63885.1"/>
    </source>
</evidence>
<accession>A0A0F5K1S7</accession>
<evidence type="ECO:0000313" key="2">
    <source>
        <dbReference type="Proteomes" id="UP000033618"/>
    </source>
</evidence>